<evidence type="ECO:0000313" key="2">
    <source>
        <dbReference type="Proteomes" id="UP000027309"/>
    </source>
</evidence>
<dbReference type="InterPro" id="IPR025409">
    <property type="entry name" value="DUF4303"/>
</dbReference>
<accession>A0A837AAY4</accession>
<proteinExistence type="predicted"/>
<protein>
    <recommendedName>
        <fullName evidence="3">DUF4303 domain-containing protein</fullName>
    </recommendedName>
</protein>
<reference evidence="1 2" key="1">
    <citation type="submission" date="2014-04" db="EMBL/GenBank/DDBJ databases">
        <title>Comparative genomics and transcriptomics to identify genetic mechanisms underlying the emergence of carbapenem resistant Acinetobacter baumannii (CRAb).</title>
        <authorList>
            <person name="Harris A.D."/>
            <person name="Johnson K.J."/>
            <person name="George J."/>
            <person name="Nadendla S."/>
            <person name="Daugherty S.C."/>
            <person name="Parankush S."/>
            <person name="Sadzewicz L."/>
            <person name="Tallon L."/>
            <person name="Sengamalay N."/>
            <person name="Hazen T.H."/>
            <person name="Rasko D.A."/>
        </authorList>
    </citation>
    <scope>NUCLEOTIDE SEQUENCE [LARGE SCALE GENOMIC DNA]</scope>
    <source>
        <strain evidence="1 2">1499986</strain>
    </source>
</reference>
<dbReference type="AlphaFoldDB" id="A0A837AAY4"/>
<evidence type="ECO:0008006" key="3">
    <source>
        <dbReference type="Google" id="ProtNLM"/>
    </source>
</evidence>
<sequence>MDKQFVIEKIKEALIEAFNTVRHKQPEINFCAYGLYSDADAITICPAQNSCIHLNKMIENDPDDKEYYRWSPSEWSHESKGGESFKEISLYLRANAELIKSSDEYDQFKFDVYQSSILALKSLKEESFFLIWIGMV</sequence>
<organism evidence="1 2">
    <name type="scientific">Acinetobacter baumannii 1499986</name>
    <dbReference type="NCBI Taxonomy" id="1310673"/>
    <lineage>
        <taxon>Bacteria</taxon>
        <taxon>Pseudomonadati</taxon>
        <taxon>Pseudomonadota</taxon>
        <taxon>Gammaproteobacteria</taxon>
        <taxon>Moraxellales</taxon>
        <taxon>Moraxellaceae</taxon>
        <taxon>Acinetobacter</taxon>
        <taxon>Acinetobacter calcoaceticus/baumannii complex</taxon>
    </lineage>
</organism>
<dbReference type="EMBL" id="JMOA01000053">
    <property type="protein sequence ID" value="KCY00186.1"/>
    <property type="molecule type" value="Genomic_DNA"/>
</dbReference>
<name>A0A837AAY4_ACIBA</name>
<dbReference type="Pfam" id="PF14136">
    <property type="entry name" value="DUF4303"/>
    <property type="match status" value="1"/>
</dbReference>
<gene>
    <name evidence="1" type="ORF">J572_3248</name>
</gene>
<evidence type="ECO:0000313" key="1">
    <source>
        <dbReference type="EMBL" id="KCY00186.1"/>
    </source>
</evidence>
<dbReference type="RefSeq" id="WP_199982948.1">
    <property type="nucleotide sequence ID" value="NZ_JMOA01000053.1"/>
</dbReference>
<dbReference type="Proteomes" id="UP000027309">
    <property type="component" value="Unassembled WGS sequence"/>
</dbReference>
<comment type="caution">
    <text evidence="1">The sequence shown here is derived from an EMBL/GenBank/DDBJ whole genome shotgun (WGS) entry which is preliminary data.</text>
</comment>